<comment type="cofactor">
    <cofactor evidence="3">
        <name>Mg(2+)</name>
        <dbReference type="ChEBI" id="CHEBI:18420"/>
    </cofactor>
    <text evidence="3">Binds 2 magnesium ions per subunit.</text>
</comment>
<feature type="binding site" evidence="3">
    <location>
        <position position="306"/>
    </location>
    <ligand>
        <name>Mg(2+)</name>
        <dbReference type="ChEBI" id="CHEBI:18420"/>
        <label>1</label>
    </ligand>
</feature>
<dbReference type="Gene3D" id="1.10.4080.10">
    <property type="entry name" value="ADP-ribosylation/Crystallin J1"/>
    <property type="match status" value="1"/>
</dbReference>
<dbReference type="Pfam" id="PF03747">
    <property type="entry name" value="ADP_ribosyl_GH"/>
    <property type="match status" value="1"/>
</dbReference>
<dbReference type="InterPro" id="IPR050792">
    <property type="entry name" value="ADP-ribosylglycohydrolase"/>
</dbReference>
<protein>
    <submittedName>
        <fullName evidence="4">ADP-ribosylglycohydrolase family protein</fullName>
    </submittedName>
</protein>
<feature type="binding site" evidence="3">
    <location>
        <position position="64"/>
    </location>
    <ligand>
        <name>Mg(2+)</name>
        <dbReference type="ChEBI" id="CHEBI:18420"/>
        <label>1</label>
    </ligand>
</feature>
<evidence type="ECO:0000256" key="2">
    <source>
        <dbReference type="ARBA" id="ARBA00022801"/>
    </source>
</evidence>
<dbReference type="RefSeq" id="WP_160899233.1">
    <property type="nucleotide sequence ID" value="NZ_WMEX01000006.1"/>
</dbReference>
<keyword evidence="3" id="KW-0460">Magnesium</keyword>
<dbReference type="GO" id="GO:0046872">
    <property type="term" value="F:metal ion binding"/>
    <property type="evidence" value="ECO:0007669"/>
    <property type="project" value="UniProtKB-KW"/>
</dbReference>
<feature type="binding site" evidence="3">
    <location>
        <position position="307"/>
    </location>
    <ligand>
        <name>Mg(2+)</name>
        <dbReference type="ChEBI" id="CHEBI:18420"/>
        <label>1</label>
    </ligand>
</feature>
<organism evidence="4 5">
    <name type="scientific">Vreelandella halophila</name>
    <dbReference type="NCBI Taxonomy" id="86177"/>
    <lineage>
        <taxon>Bacteria</taxon>
        <taxon>Pseudomonadati</taxon>
        <taxon>Pseudomonadota</taxon>
        <taxon>Gammaproteobacteria</taxon>
        <taxon>Oceanospirillales</taxon>
        <taxon>Halomonadaceae</taxon>
        <taxon>Vreelandella</taxon>
    </lineage>
</organism>
<feature type="binding site" evidence="3">
    <location>
        <position position="62"/>
    </location>
    <ligand>
        <name>Mg(2+)</name>
        <dbReference type="ChEBI" id="CHEBI:18420"/>
        <label>1</label>
    </ligand>
</feature>
<dbReference type="PANTHER" id="PTHR16222:SF24">
    <property type="entry name" value="ADP-RIBOSYLHYDROLASE ARH3"/>
    <property type="match status" value="1"/>
</dbReference>
<dbReference type="AlphaFoldDB" id="A0A9X4YEC1"/>
<keyword evidence="3" id="KW-0479">Metal-binding</keyword>
<comment type="caution">
    <text evidence="4">The sequence shown here is derived from an EMBL/GenBank/DDBJ whole genome shotgun (WGS) entry which is preliminary data.</text>
</comment>
<proteinExistence type="inferred from homology"/>
<reference evidence="4 5" key="1">
    <citation type="submission" date="2019-11" db="EMBL/GenBank/DDBJ databases">
        <title>Genome sequences of 17 halophilic strains isolated from different environments.</title>
        <authorList>
            <person name="Furrow R.E."/>
        </authorList>
    </citation>
    <scope>NUCLEOTIDE SEQUENCE [LARGE SCALE GENOMIC DNA]</scope>
    <source>
        <strain evidence="4 5">22507_15_FS</strain>
    </source>
</reference>
<evidence type="ECO:0000313" key="5">
    <source>
        <dbReference type="Proteomes" id="UP000460751"/>
    </source>
</evidence>
<dbReference type="Proteomes" id="UP000460751">
    <property type="component" value="Unassembled WGS sequence"/>
</dbReference>
<dbReference type="InterPro" id="IPR036705">
    <property type="entry name" value="Ribosyl_crysJ1_sf"/>
</dbReference>
<dbReference type="OrthoDB" id="9798107at2"/>
<keyword evidence="5" id="KW-1185">Reference proteome</keyword>
<evidence type="ECO:0000256" key="3">
    <source>
        <dbReference type="PIRSR" id="PIRSR605502-1"/>
    </source>
</evidence>
<dbReference type="EMBL" id="WMEX01000006">
    <property type="protein sequence ID" value="MYL27570.1"/>
    <property type="molecule type" value="Genomic_DNA"/>
</dbReference>
<evidence type="ECO:0000313" key="4">
    <source>
        <dbReference type="EMBL" id="MYL27570.1"/>
    </source>
</evidence>
<dbReference type="InterPro" id="IPR005502">
    <property type="entry name" value="Ribosyl_crysJ1"/>
</dbReference>
<dbReference type="GO" id="GO:0016787">
    <property type="term" value="F:hydrolase activity"/>
    <property type="evidence" value="ECO:0007669"/>
    <property type="project" value="UniProtKB-KW"/>
</dbReference>
<dbReference type="PANTHER" id="PTHR16222">
    <property type="entry name" value="ADP-RIBOSYLGLYCOHYDROLASE"/>
    <property type="match status" value="1"/>
</dbReference>
<evidence type="ECO:0000256" key="1">
    <source>
        <dbReference type="ARBA" id="ARBA00010702"/>
    </source>
</evidence>
<gene>
    <name evidence="4" type="ORF">GLW01_12285</name>
</gene>
<accession>A0A9X4YEC1</accession>
<keyword evidence="2" id="KW-0378">Hydrolase</keyword>
<dbReference type="SUPFAM" id="SSF101478">
    <property type="entry name" value="ADP-ribosylglycohydrolase"/>
    <property type="match status" value="1"/>
</dbReference>
<name>A0A9X4YEC1_9GAMM</name>
<sequence length="378" mass="40671">MTNPQDSEIRRPYFRGCLLAGAVGDALGAPLEFMTLNQIQANYGKGGLGEMIEAYGRVGAITDDTQMTLFSAEGLLRGYVRGALRGMSHLPSLVDAAYQRWLLTQGERNSAVPYPLTAGNTEWFFNHQELHQRRAPGNTCLTALRNKTFFGEVADNDSKGCGGVMRVAPAALFHIHAGIVPDAAWKAFSTGQELAELTHGHVTGKLTAGTLAAIIAAILDGEDLQQAITGAGELCQQREGHDETTHAIDQAVALANTLTPIHEAIRTLGAGWVAEEALAIALYCCLKATTLEQAIVWAANHGGDSDSTAAIAGNIMGALQGVDAIPQRWLEQLELREVITELADDLLAFPGWPVDDMPAPDAEWEREKERILAKYPGY</sequence>
<feature type="binding site" evidence="3">
    <location>
        <position position="304"/>
    </location>
    <ligand>
        <name>Mg(2+)</name>
        <dbReference type="ChEBI" id="CHEBI:18420"/>
        <label>2</label>
    </ligand>
</feature>
<comment type="similarity">
    <text evidence="1">Belongs to the ADP-ribosylglycohydrolase family.</text>
</comment>
<feature type="binding site" evidence="3">
    <location>
        <position position="63"/>
    </location>
    <ligand>
        <name>Mg(2+)</name>
        <dbReference type="ChEBI" id="CHEBI:18420"/>
        <label>1</label>
    </ligand>
</feature>